<dbReference type="InterPro" id="IPR032675">
    <property type="entry name" value="LRR_dom_sf"/>
</dbReference>
<reference evidence="1" key="1">
    <citation type="submission" date="2022-10" db="EMBL/GenBank/DDBJ databases">
        <authorList>
            <person name="Chen Y."/>
            <person name="Dougan E. K."/>
            <person name="Chan C."/>
            <person name="Rhodes N."/>
            <person name="Thang M."/>
        </authorList>
    </citation>
    <scope>NUCLEOTIDE SEQUENCE</scope>
</reference>
<comment type="caution">
    <text evidence="1">The sequence shown here is derived from an EMBL/GenBank/DDBJ whole genome shotgun (WGS) entry which is preliminary data.</text>
</comment>
<protein>
    <submittedName>
        <fullName evidence="1">Uncharacterized protein</fullName>
    </submittedName>
</protein>
<dbReference type="PANTHER" id="PTHR24114:SF2">
    <property type="entry name" value="F-BOX DOMAIN-CONTAINING PROTEIN-RELATED"/>
    <property type="match status" value="1"/>
</dbReference>
<evidence type="ECO:0000313" key="2">
    <source>
        <dbReference type="EMBL" id="CAL4786388.1"/>
    </source>
</evidence>
<dbReference type="SUPFAM" id="SSF52047">
    <property type="entry name" value="RNI-like"/>
    <property type="match status" value="1"/>
</dbReference>
<evidence type="ECO:0000313" key="3">
    <source>
        <dbReference type="Proteomes" id="UP001152797"/>
    </source>
</evidence>
<keyword evidence="3" id="KW-1185">Reference proteome</keyword>
<organism evidence="1">
    <name type="scientific">Cladocopium goreaui</name>
    <dbReference type="NCBI Taxonomy" id="2562237"/>
    <lineage>
        <taxon>Eukaryota</taxon>
        <taxon>Sar</taxon>
        <taxon>Alveolata</taxon>
        <taxon>Dinophyceae</taxon>
        <taxon>Suessiales</taxon>
        <taxon>Symbiodiniaceae</taxon>
        <taxon>Cladocopium</taxon>
    </lineage>
</organism>
<name>A0A9P1CX97_9DINO</name>
<dbReference type="Gene3D" id="3.80.10.10">
    <property type="entry name" value="Ribonuclease Inhibitor"/>
    <property type="match status" value="2"/>
</dbReference>
<dbReference type="Proteomes" id="UP001152797">
    <property type="component" value="Unassembled WGS sequence"/>
</dbReference>
<dbReference type="OrthoDB" id="4540492at2759"/>
<dbReference type="EMBL" id="CAMXCT030002580">
    <property type="protein sequence ID" value="CAL4786388.1"/>
    <property type="molecule type" value="Genomic_DNA"/>
</dbReference>
<dbReference type="InterPro" id="IPR052394">
    <property type="entry name" value="LRR-containing"/>
</dbReference>
<dbReference type="PANTHER" id="PTHR24114">
    <property type="entry name" value="LEUCINE RICH REPEAT FAMILY PROTEIN"/>
    <property type="match status" value="1"/>
</dbReference>
<dbReference type="SMART" id="SM00368">
    <property type="entry name" value="LRR_RI"/>
    <property type="match status" value="3"/>
</dbReference>
<gene>
    <name evidence="1" type="ORF">C1SCF055_LOCUS25326</name>
</gene>
<sequence>MMVDVELLPELRRLLQSSKKSANHLGLRCNALGEEGAQVLAETLPSCEVTFLQLESYWAAGLWRSDCLLGEAGTAALAEAFLRVKKPAAKMNQAASNIKLALLGAQEPQDGESEKAIDGSRKGFKVNVLDLSGNALGPEGVRSLVPVLEMRERDGGVLERLGLDENSLGQPLRHAALLLGPSGAEVLAQGLKKNSVLKGLSLARNRLRDEGLECLAKAMPGGCGKRLRRF</sequence>
<reference evidence="2 3" key="2">
    <citation type="submission" date="2024-05" db="EMBL/GenBank/DDBJ databases">
        <authorList>
            <person name="Chen Y."/>
            <person name="Shah S."/>
            <person name="Dougan E. K."/>
            <person name="Thang M."/>
            <person name="Chan C."/>
        </authorList>
    </citation>
    <scope>NUCLEOTIDE SEQUENCE [LARGE SCALE GENOMIC DNA]</scope>
</reference>
<dbReference type="InterPro" id="IPR001611">
    <property type="entry name" value="Leu-rich_rpt"/>
</dbReference>
<dbReference type="AlphaFoldDB" id="A0A9P1CX97"/>
<accession>A0A9P1CX97</accession>
<proteinExistence type="predicted"/>
<dbReference type="Pfam" id="PF13516">
    <property type="entry name" value="LRR_6"/>
    <property type="match status" value="2"/>
</dbReference>
<dbReference type="EMBL" id="CAMXCT010002580">
    <property type="protein sequence ID" value="CAI3999076.1"/>
    <property type="molecule type" value="Genomic_DNA"/>
</dbReference>
<evidence type="ECO:0000313" key="1">
    <source>
        <dbReference type="EMBL" id="CAI3999076.1"/>
    </source>
</evidence>
<dbReference type="EMBL" id="CAMXCT020002580">
    <property type="protein sequence ID" value="CAL1152451.1"/>
    <property type="molecule type" value="Genomic_DNA"/>
</dbReference>